<protein>
    <submittedName>
        <fullName evidence="1">Uncharacterized protein</fullName>
    </submittedName>
</protein>
<accession>A0A2U8QU23</accession>
<evidence type="ECO:0000313" key="2">
    <source>
        <dbReference type="Proteomes" id="UP000245429"/>
    </source>
</evidence>
<organism evidence="1 2">
    <name type="scientific">Flavobacterium sediminis</name>
    <dbReference type="NCBI Taxonomy" id="2201181"/>
    <lineage>
        <taxon>Bacteria</taxon>
        <taxon>Pseudomonadati</taxon>
        <taxon>Bacteroidota</taxon>
        <taxon>Flavobacteriia</taxon>
        <taxon>Flavobacteriales</taxon>
        <taxon>Flavobacteriaceae</taxon>
        <taxon>Flavobacterium</taxon>
    </lineage>
</organism>
<proteinExistence type="predicted"/>
<dbReference type="KEGG" id="fse:DI487_06760"/>
<gene>
    <name evidence="1" type="ORF">DI487_06760</name>
</gene>
<dbReference type="EMBL" id="CP029463">
    <property type="protein sequence ID" value="AWM13591.1"/>
    <property type="molecule type" value="Genomic_DNA"/>
</dbReference>
<evidence type="ECO:0000313" key="1">
    <source>
        <dbReference type="EMBL" id="AWM13591.1"/>
    </source>
</evidence>
<dbReference type="AlphaFoldDB" id="A0A2U8QU23"/>
<dbReference type="Proteomes" id="UP000245429">
    <property type="component" value="Chromosome"/>
</dbReference>
<keyword evidence="2" id="KW-1185">Reference proteome</keyword>
<reference evidence="1 2" key="1">
    <citation type="submission" date="2018-05" db="EMBL/GenBank/DDBJ databases">
        <title>Flavobacterium sp. MEBiC07310.</title>
        <authorList>
            <person name="Baek K."/>
        </authorList>
    </citation>
    <scope>NUCLEOTIDE SEQUENCE [LARGE SCALE GENOMIC DNA]</scope>
    <source>
        <strain evidence="1 2">MEBiC07310</strain>
    </source>
</reference>
<dbReference type="OrthoDB" id="1521695at2"/>
<dbReference type="RefSeq" id="WP_109568959.1">
    <property type="nucleotide sequence ID" value="NZ_CP029463.1"/>
</dbReference>
<sequence length="165" mass="18970">MDELYNTTPTKKSKELDDLINNLSYKFSHKIRKSLDGVIDISMYVIDPYEKKIIQGYSSINNGILENVFEVTLQKHDISTAMYKFLDQIGFDKVRGLYSGRGSLNTNYIEFMKVYNTTRDKTKAAFATPAGKALNKALNNKFIPNEKEIIIDENTKAIIIEWIKK</sequence>
<name>A0A2U8QU23_9FLAO</name>